<evidence type="ECO:0000256" key="2">
    <source>
        <dbReference type="ARBA" id="ARBA00010480"/>
    </source>
</evidence>
<evidence type="ECO:0000256" key="7">
    <source>
        <dbReference type="ARBA" id="ARBA00022842"/>
    </source>
</evidence>
<dbReference type="FunCoup" id="A0A1Q6DSR1">
    <property type="interactions" value="81"/>
</dbReference>
<keyword evidence="4" id="KW-0808">Transferase</keyword>
<organism evidence="10 11">
    <name type="scientific">Methanohalarchaeum thermophilum</name>
    <dbReference type="NCBI Taxonomy" id="1903181"/>
    <lineage>
        <taxon>Archaea</taxon>
        <taxon>Methanobacteriati</taxon>
        <taxon>Methanobacteriota</taxon>
        <taxon>Methanonatronarchaeia</taxon>
        <taxon>Methanonatronarchaeales</taxon>
        <taxon>Methanonatronarchaeaceae</taxon>
        <taxon>Candidatus Methanohalarchaeum</taxon>
    </lineage>
</organism>
<evidence type="ECO:0000313" key="11">
    <source>
        <dbReference type="Proteomes" id="UP000185744"/>
    </source>
</evidence>
<dbReference type="InterPro" id="IPR005907">
    <property type="entry name" value="G1P_thy_trans_s"/>
</dbReference>
<comment type="caution">
    <text evidence="10">The sequence shown here is derived from an EMBL/GenBank/DDBJ whole genome shotgun (WGS) entry which is preliminary data.</text>
</comment>
<gene>
    <name evidence="10" type="ORF">BTN85_2056</name>
</gene>
<dbReference type="CDD" id="cd04181">
    <property type="entry name" value="NTP_transferase"/>
    <property type="match status" value="1"/>
</dbReference>
<evidence type="ECO:0000256" key="6">
    <source>
        <dbReference type="ARBA" id="ARBA00022723"/>
    </source>
</evidence>
<dbReference type="Pfam" id="PF00483">
    <property type="entry name" value="NTP_transferase"/>
    <property type="match status" value="1"/>
</dbReference>
<name>A0A1Q6DSR1_METT1</name>
<evidence type="ECO:0000256" key="4">
    <source>
        <dbReference type="ARBA" id="ARBA00022679"/>
    </source>
</evidence>
<dbReference type="Gene3D" id="3.90.550.10">
    <property type="entry name" value="Spore Coat Polysaccharide Biosynthesis Protein SpsA, Chain A"/>
    <property type="match status" value="1"/>
</dbReference>
<dbReference type="GO" id="GO:0008879">
    <property type="term" value="F:glucose-1-phosphate thymidylyltransferase activity"/>
    <property type="evidence" value="ECO:0007669"/>
    <property type="project" value="UniProtKB-EC"/>
</dbReference>
<sequence>MVRTAVVLAGGKGSRLNPITNSIPKEMLRVGEKPIIDHIITGLTKVGLNRILVVINRDKKPVMDYLGSGKRFKSDIFYRVQEDAKGTAHALKLAKEFIEKEDFLVIYGDNYLQSYNELQDLIRKHIVSKSSGTLALHYVDNPERYGIVDLKEKNKERVVEDIVEKPKREEVTEYKRDNGWLNIAGAMVLNRRVFNYFDSLKRSKEGEFCLTNLIDLMRVKEEEEEVHGYILEKERIDVGTFSSLVRANRLERKKD</sequence>
<dbReference type="InterPro" id="IPR005835">
    <property type="entry name" value="NTP_transferase_dom"/>
</dbReference>
<keyword evidence="7" id="KW-0460">Magnesium</keyword>
<reference evidence="10" key="1">
    <citation type="submission" date="2016-12" db="EMBL/GenBank/DDBJ databases">
        <title>Discovery of methanogenic haloarchaea.</title>
        <authorList>
            <person name="Sorokin D.Y."/>
            <person name="Makarova K.S."/>
            <person name="Abbas B."/>
            <person name="Ferrer M."/>
            <person name="Golyshin P.N."/>
        </authorList>
    </citation>
    <scope>NUCLEOTIDE SEQUENCE [LARGE SCALE GENOMIC DNA]</scope>
    <source>
        <strain evidence="10">HMET1</strain>
    </source>
</reference>
<comment type="cofactor">
    <cofactor evidence="1">
        <name>Mg(2+)</name>
        <dbReference type="ChEBI" id="CHEBI:18420"/>
    </cofactor>
</comment>
<keyword evidence="5" id="KW-0548">Nucleotidyltransferase</keyword>
<evidence type="ECO:0000256" key="3">
    <source>
        <dbReference type="ARBA" id="ARBA00012461"/>
    </source>
</evidence>
<evidence type="ECO:0000313" key="10">
    <source>
        <dbReference type="EMBL" id="OKY77406.1"/>
    </source>
</evidence>
<dbReference type="SUPFAM" id="SSF53448">
    <property type="entry name" value="Nucleotide-diphospho-sugar transferases"/>
    <property type="match status" value="1"/>
</dbReference>
<dbReference type="EMBL" id="MSDW01000002">
    <property type="protein sequence ID" value="OKY77406.1"/>
    <property type="molecule type" value="Genomic_DNA"/>
</dbReference>
<dbReference type="EC" id="2.7.7.24" evidence="3"/>
<dbReference type="InParanoid" id="A0A1Q6DSR1"/>
<dbReference type="PANTHER" id="PTHR43532:SF1">
    <property type="entry name" value="GLUCOSE-1-PHOSPHATE THYMIDYLYLTRANSFERASE 1"/>
    <property type="match status" value="1"/>
</dbReference>
<feature type="domain" description="Nucleotidyl transferase" evidence="9">
    <location>
        <begin position="5"/>
        <end position="251"/>
    </location>
</feature>
<dbReference type="AlphaFoldDB" id="A0A1Q6DSR1"/>
<keyword evidence="11" id="KW-1185">Reference proteome</keyword>
<evidence type="ECO:0000256" key="1">
    <source>
        <dbReference type="ARBA" id="ARBA00001946"/>
    </source>
</evidence>
<comment type="similarity">
    <text evidence="2">Belongs to the glucose-1-phosphate thymidylyltransferase family.</text>
</comment>
<proteinExistence type="inferred from homology"/>
<evidence type="ECO:0000256" key="5">
    <source>
        <dbReference type="ARBA" id="ARBA00022695"/>
    </source>
</evidence>
<evidence type="ECO:0000259" key="9">
    <source>
        <dbReference type="Pfam" id="PF00483"/>
    </source>
</evidence>
<evidence type="ECO:0000256" key="8">
    <source>
        <dbReference type="ARBA" id="ARBA00049336"/>
    </source>
</evidence>
<comment type="catalytic activity">
    <reaction evidence="8">
        <text>dTTP + alpha-D-glucose 1-phosphate + H(+) = dTDP-alpha-D-glucose + diphosphate</text>
        <dbReference type="Rhea" id="RHEA:15225"/>
        <dbReference type="ChEBI" id="CHEBI:15378"/>
        <dbReference type="ChEBI" id="CHEBI:33019"/>
        <dbReference type="ChEBI" id="CHEBI:37568"/>
        <dbReference type="ChEBI" id="CHEBI:57477"/>
        <dbReference type="ChEBI" id="CHEBI:58601"/>
        <dbReference type="EC" id="2.7.7.24"/>
    </reaction>
</comment>
<dbReference type="InterPro" id="IPR029044">
    <property type="entry name" value="Nucleotide-diphossugar_trans"/>
</dbReference>
<dbReference type="STRING" id="1903181.BTN85_2056"/>
<accession>A0A1Q6DSR1</accession>
<keyword evidence="6" id="KW-0479">Metal-binding</keyword>
<dbReference type="PANTHER" id="PTHR43532">
    <property type="entry name" value="GLUCOSE-1-PHOSPHATE THYMIDYLYLTRANSFERASE"/>
    <property type="match status" value="1"/>
</dbReference>
<protein>
    <recommendedName>
        <fullName evidence="3">glucose-1-phosphate thymidylyltransferase</fullName>
        <ecNumber evidence="3">2.7.7.24</ecNumber>
    </recommendedName>
</protein>
<dbReference type="Proteomes" id="UP000185744">
    <property type="component" value="Unassembled WGS sequence"/>
</dbReference>
<dbReference type="GO" id="GO:0046872">
    <property type="term" value="F:metal ion binding"/>
    <property type="evidence" value="ECO:0007669"/>
    <property type="project" value="UniProtKB-KW"/>
</dbReference>